<comment type="caution">
    <text evidence="2">The sequence shown here is derived from an EMBL/GenBank/DDBJ whole genome shotgun (WGS) entry which is preliminary data.</text>
</comment>
<reference evidence="2 3" key="1">
    <citation type="journal article" date="2021" name="Commun. Biol.">
        <title>The genome of Shorea leprosula (Dipterocarpaceae) highlights the ecological relevance of drought in aseasonal tropical rainforests.</title>
        <authorList>
            <person name="Ng K.K.S."/>
            <person name="Kobayashi M.J."/>
            <person name="Fawcett J.A."/>
            <person name="Hatakeyama M."/>
            <person name="Paape T."/>
            <person name="Ng C.H."/>
            <person name="Ang C.C."/>
            <person name="Tnah L.H."/>
            <person name="Lee C.T."/>
            <person name="Nishiyama T."/>
            <person name="Sese J."/>
            <person name="O'Brien M.J."/>
            <person name="Copetti D."/>
            <person name="Mohd Noor M.I."/>
            <person name="Ong R.C."/>
            <person name="Putra M."/>
            <person name="Sireger I.Z."/>
            <person name="Indrioko S."/>
            <person name="Kosugi Y."/>
            <person name="Izuno A."/>
            <person name="Isagi Y."/>
            <person name="Lee S.L."/>
            <person name="Shimizu K.K."/>
        </authorList>
    </citation>
    <scope>NUCLEOTIDE SEQUENCE [LARGE SCALE GENOMIC DNA]</scope>
    <source>
        <strain evidence="2">214</strain>
    </source>
</reference>
<evidence type="ECO:0000313" key="2">
    <source>
        <dbReference type="EMBL" id="GKV13854.1"/>
    </source>
</evidence>
<keyword evidence="1" id="KW-0472">Membrane</keyword>
<protein>
    <submittedName>
        <fullName evidence="2">Uncharacterized protein</fullName>
    </submittedName>
</protein>
<gene>
    <name evidence="2" type="ORF">SLEP1_g24822</name>
</gene>
<accession>A0AAV5JGS2</accession>
<evidence type="ECO:0000256" key="1">
    <source>
        <dbReference type="SAM" id="Phobius"/>
    </source>
</evidence>
<proteinExistence type="predicted"/>
<sequence length="78" mass="8923">MIIFGVDPLALRDVIEHTNAIEDNELDIPGLEKLSEIFFEDIAQNQSEGFGCIFFFLINFPIIFLASIPLSQKLFFWA</sequence>
<dbReference type="EMBL" id="BPVZ01000039">
    <property type="protein sequence ID" value="GKV13854.1"/>
    <property type="molecule type" value="Genomic_DNA"/>
</dbReference>
<feature type="transmembrane region" description="Helical" evidence="1">
    <location>
        <begin position="50"/>
        <end position="70"/>
    </location>
</feature>
<dbReference type="Proteomes" id="UP001054252">
    <property type="component" value="Unassembled WGS sequence"/>
</dbReference>
<dbReference type="AlphaFoldDB" id="A0AAV5JGS2"/>
<organism evidence="2 3">
    <name type="scientific">Rubroshorea leprosula</name>
    <dbReference type="NCBI Taxonomy" id="152421"/>
    <lineage>
        <taxon>Eukaryota</taxon>
        <taxon>Viridiplantae</taxon>
        <taxon>Streptophyta</taxon>
        <taxon>Embryophyta</taxon>
        <taxon>Tracheophyta</taxon>
        <taxon>Spermatophyta</taxon>
        <taxon>Magnoliopsida</taxon>
        <taxon>eudicotyledons</taxon>
        <taxon>Gunneridae</taxon>
        <taxon>Pentapetalae</taxon>
        <taxon>rosids</taxon>
        <taxon>malvids</taxon>
        <taxon>Malvales</taxon>
        <taxon>Dipterocarpaceae</taxon>
        <taxon>Rubroshorea</taxon>
    </lineage>
</organism>
<keyword evidence="1" id="KW-1133">Transmembrane helix</keyword>
<name>A0AAV5JGS2_9ROSI</name>
<keyword evidence="1" id="KW-0812">Transmembrane</keyword>
<evidence type="ECO:0000313" key="3">
    <source>
        <dbReference type="Proteomes" id="UP001054252"/>
    </source>
</evidence>
<keyword evidence="3" id="KW-1185">Reference proteome</keyword>